<dbReference type="InterPro" id="IPR011993">
    <property type="entry name" value="PH-like_dom_sf"/>
</dbReference>
<dbReference type="PROSITE" id="PS51257">
    <property type="entry name" value="PROKAR_LIPOPROTEIN"/>
    <property type="match status" value="1"/>
</dbReference>
<feature type="compositionally biased region" description="Pro residues" evidence="1">
    <location>
        <begin position="341"/>
        <end position="365"/>
    </location>
</feature>
<organism evidence="4 5">
    <name type="scientific">Schistosoma mekongi</name>
    <name type="common">Parasitic worm</name>
    <dbReference type="NCBI Taxonomy" id="38744"/>
    <lineage>
        <taxon>Eukaryota</taxon>
        <taxon>Metazoa</taxon>
        <taxon>Spiralia</taxon>
        <taxon>Lophotrochozoa</taxon>
        <taxon>Platyhelminthes</taxon>
        <taxon>Trematoda</taxon>
        <taxon>Digenea</taxon>
        <taxon>Strigeidida</taxon>
        <taxon>Schistosomatoidea</taxon>
        <taxon>Schistosomatidae</taxon>
        <taxon>Schistosoma</taxon>
    </lineage>
</organism>
<dbReference type="InterPro" id="IPR036936">
    <property type="entry name" value="CRIB_dom_sf"/>
</dbReference>
<proteinExistence type="predicted"/>
<evidence type="ECO:0000259" key="3">
    <source>
        <dbReference type="PROSITE" id="PS50229"/>
    </source>
</evidence>
<dbReference type="InterPro" id="IPR000095">
    <property type="entry name" value="CRIB_dom"/>
</dbReference>
<dbReference type="CDD" id="cd01205">
    <property type="entry name" value="EVH1_WASP-like"/>
    <property type="match status" value="1"/>
</dbReference>
<evidence type="ECO:0000256" key="1">
    <source>
        <dbReference type="SAM" id="MobiDB-lite"/>
    </source>
</evidence>
<feature type="region of interest" description="Disordered" evidence="1">
    <location>
        <begin position="402"/>
        <end position="478"/>
    </location>
</feature>
<dbReference type="PROSITE" id="PS50108">
    <property type="entry name" value="CRIB"/>
    <property type="match status" value="1"/>
</dbReference>
<feature type="compositionally biased region" description="Low complexity" evidence="1">
    <location>
        <begin position="417"/>
        <end position="428"/>
    </location>
</feature>
<evidence type="ECO:0008006" key="6">
    <source>
        <dbReference type="Google" id="ProtNLM"/>
    </source>
</evidence>
<name>A0AAE1Z825_SCHME</name>
<gene>
    <name evidence="4" type="ORF">MN116_006903</name>
</gene>
<feature type="domain" description="CRIB" evidence="2">
    <location>
        <begin position="191"/>
        <end position="204"/>
    </location>
</feature>
<feature type="compositionally biased region" description="Polar residues" evidence="1">
    <location>
        <begin position="296"/>
        <end position="308"/>
    </location>
</feature>
<reference evidence="4" key="2">
    <citation type="journal article" date="2023" name="Infect Dis Poverty">
        <title>Chromosome-scale genome of the human blood fluke Schistosoma mekongi and its implications for public health.</title>
        <authorList>
            <person name="Zhou M."/>
            <person name="Xu L."/>
            <person name="Xu D."/>
            <person name="Chen W."/>
            <person name="Khan J."/>
            <person name="Hu Y."/>
            <person name="Huang H."/>
            <person name="Wei H."/>
            <person name="Zhang Y."/>
            <person name="Chusongsang P."/>
            <person name="Tanasarnprasert K."/>
            <person name="Hu X."/>
            <person name="Limpanont Y."/>
            <person name="Lv Z."/>
        </authorList>
    </citation>
    <scope>NUCLEOTIDE SEQUENCE</scope>
    <source>
        <strain evidence="4">LV_2022a</strain>
    </source>
</reference>
<dbReference type="PROSITE" id="PS50229">
    <property type="entry name" value="WH1"/>
    <property type="match status" value="1"/>
</dbReference>
<dbReference type="SUPFAM" id="SSF50729">
    <property type="entry name" value="PH domain-like"/>
    <property type="match status" value="1"/>
</dbReference>
<dbReference type="Pfam" id="PF00568">
    <property type="entry name" value="WH1"/>
    <property type="match status" value="1"/>
</dbReference>
<dbReference type="InterPro" id="IPR033927">
    <property type="entry name" value="WASPfam_EVH1"/>
</dbReference>
<dbReference type="PANTHER" id="PTHR11202:SF36">
    <property type="entry name" value="ACTIN NUCLEATION-PROMOTING FACTOR WASL"/>
    <property type="match status" value="1"/>
</dbReference>
<dbReference type="Pfam" id="PF00786">
    <property type="entry name" value="PBD"/>
    <property type="match status" value="1"/>
</dbReference>
<dbReference type="PRINTS" id="PR01217">
    <property type="entry name" value="PRICHEXTENSN"/>
</dbReference>
<dbReference type="Proteomes" id="UP001292079">
    <property type="component" value="Unassembled WGS sequence"/>
</dbReference>
<protein>
    <recommendedName>
        <fullName evidence="6">Neural Wiskott-Aldrich syndrome protein</fullName>
    </recommendedName>
</protein>
<dbReference type="SMART" id="SM00461">
    <property type="entry name" value="WH1"/>
    <property type="match status" value="1"/>
</dbReference>
<accession>A0AAE1Z825</accession>
<sequence>MRTSAMVGGSSILLTNEENSVLQSLLGAGCESLASAVVRYFKGENELNWVLKGCGVACCIKDKNYKDYFIRIYDMIRKIPLFEQRLFLEMDYTEELKHFHVLQSDDGPVGLAFASLEEAKHFAHEVNGRLRSIRAAADDKSSSNPQTISSQPIIQGGIYSLNHTKLSDQGIMSIRSKTKPKGKKKLTSKDISSPSNFRHVEHVGYNREANAFDISSQESAIMRSILRAIGREDAMNKPSELKFVYKFACEHGGLEEIQRQLNNSQGDERSIPSGPIPPPRPPPPPPVLLSAPRRQNPGSIVSTQSSTIHHPPPPPVPQVAPKPVAPPPPILPAPPLFEVPAPPPPPPPILFPSSVPPPPPPPPCPIETEIENTLIAPSKPTAGLTFDLQSQIMSFQKSSLRKITPGEGVSKPSVKLSGSNAGSSTGANPTTGGRFDLLQSLAQAMEMRRNRMCSDDNDEESDANSASGDIGSDDDWET</sequence>
<feature type="domain" description="WH1" evidence="3">
    <location>
        <begin position="25"/>
        <end position="133"/>
    </location>
</feature>
<dbReference type="EMBL" id="JALJAT010000005">
    <property type="protein sequence ID" value="KAK4469341.1"/>
    <property type="molecule type" value="Genomic_DNA"/>
</dbReference>
<dbReference type="Gene3D" id="2.30.29.30">
    <property type="entry name" value="Pleckstrin-homology domain (PH domain)/Phosphotyrosine-binding domain (PTB)"/>
    <property type="match status" value="1"/>
</dbReference>
<keyword evidence="5" id="KW-1185">Reference proteome</keyword>
<reference evidence="4" key="1">
    <citation type="submission" date="2022-04" db="EMBL/GenBank/DDBJ databases">
        <authorList>
            <person name="Xu L."/>
            <person name="Lv Z."/>
        </authorList>
    </citation>
    <scope>NUCLEOTIDE SEQUENCE</scope>
    <source>
        <strain evidence="4">LV_2022a</strain>
    </source>
</reference>
<feature type="region of interest" description="Disordered" evidence="1">
    <location>
        <begin position="262"/>
        <end position="327"/>
    </location>
</feature>
<feature type="region of interest" description="Disordered" evidence="1">
    <location>
        <begin position="341"/>
        <end position="368"/>
    </location>
</feature>
<evidence type="ECO:0000313" key="5">
    <source>
        <dbReference type="Proteomes" id="UP001292079"/>
    </source>
</evidence>
<feature type="compositionally biased region" description="Pro residues" evidence="1">
    <location>
        <begin position="274"/>
        <end position="287"/>
    </location>
</feature>
<dbReference type="Gene3D" id="3.90.810.10">
    <property type="entry name" value="CRIB domain"/>
    <property type="match status" value="1"/>
</dbReference>
<dbReference type="InterPro" id="IPR000697">
    <property type="entry name" value="WH1/EVH1_dom"/>
</dbReference>
<dbReference type="AlphaFoldDB" id="A0AAE1Z825"/>
<dbReference type="PANTHER" id="PTHR11202">
    <property type="entry name" value="SPROUTY-RELATED, EVH1 DOMAIN-CONTAINING PROTEIN FAMILY MEMBER"/>
    <property type="match status" value="1"/>
</dbReference>
<evidence type="ECO:0000313" key="4">
    <source>
        <dbReference type="EMBL" id="KAK4469341.1"/>
    </source>
</evidence>
<comment type="caution">
    <text evidence="4">The sequence shown here is derived from an EMBL/GenBank/DDBJ whole genome shotgun (WGS) entry which is preliminary data.</text>
</comment>
<evidence type="ECO:0000259" key="2">
    <source>
        <dbReference type="PROSITE" id="PS50108"/>
    </source>
</evidence>
<feature type="compositionally biased region" description="Pro residues" evidence="1">
    <location>
        <begin position="310"/>
        <end position="327"/>
    </location>
</feature>